<evidence type="ECO:0000256" key="9">
    <source>
        <dbReference type="SAM" id="Phobius"/>
    </source>
</evidence>
<evidence type="ECO:0000259" key="11">
    <source>
        <dbReference type="PROSITE" id="PS51873"/>
    </source>
</evidence>
<evidence type="ECO:0000256" key="5">
    <source>
        <dbReference type="ARBA" id="ARBA00022737"/>
    </source>
</evidence>
<dbReference type="PROSITE" id="PS51873">
    <property type="entry name" value="TRIAD"/>
    <property type="match status" value="1"/>
</dbReference>
<sequence>MEGIDMERPQAAPGSIPGEAPPFLWVVIIAAAALWWLLPWIERWQEARRAPPVVSSAERVAAMEKTVQAQEYVEPELEPGDTFLRPAALPFDPDEFFRETYAAGCSLLEEILAVPPQGEQFTAAVKGLHALANILDRLFHSWAEEAGDRARCQLKEESEAFVSSFTARGDAPIRRLLAHAGFRREESSRAVWCFDREDPEIRLRGLTVRLCLLRFSELQRLRGTHRWAQSSNAAVVPKPTATVPELLELYRSPSEAPELEKPSLRERNLEAEVRGKIQERRSEALAPVPPVPLALHEGLAQAARRLAQAQRVQERSQASPTRLRASEVEKLLAQMPLPPGFTAVHLYFRSTELPSIFGLTSSTGRNSGNAAGEDRAADILAREAVGHWAARVPTLTWPSASLCGVGAALDYTVNRGFVVALLIGFEGACVEEASAQRSAMQDLRRRQTAAAEAAAAKPAQPSFGARVRTFGAPAADAVGTMLLGLVATEQREDAMHALENELPDIFWDYRDKYVPKPRSFFGRKAAMKKSRSYPDEDVVYTDEELEEEEEIAEKRELRALRAEKKARGETITMKDKVDEMKGAPQAMGRDAGRCEVALKRWSAVEDMALSCEHALCSECLLRYVESLVNHGRVEVRCPVPQCQEPVPSELLQQLLQDAGGGDGEKLFLRLLDFQALRIEPGEGERLLNCPTPGCMKMLVPVALVQERANVNCPECRQSFCAACCQAAHGLESCEAAELQRMDPAMRKLMMQQNWKRCPSCRHLCERESGCNFMTCPSEQCQGATHFCYLCEEPLLASDHASHYEGFDGAIGLRGPFGAVCRNRPTVDGERAASLPGKPAPPQLSVVPGEEEGSIALRITWGEHRSEPPTIYYRIWLTVPGSQEVRRLSAQARQPYFDAPKSLPKYIRYQATVVPVNVNGAGPSSEPSEVVHFHPRELRSTRYPAVSAVPAKSKRWTTR</sequence>
<feature type="transmembrane region" description="Helical" evidence="9">
    <location>
        <begin position="23"/>
        <end position="41"/>
    </location>
</feature>
<keyword evidence="4" id="KW-0479">Metal-binding</keyword>
<reference evidence="12 13" key="1">
    <citation type="submission" date="2024-02" db="EMBL/GenBank/DDBJ databases">
        <authorList>
            <person name="Chen Y."/>
            <person name="Shah S."/>
            <person name="Dougan E. K."/>
            <person name="Thang M."/>
            <person name="Chan C."/>
        </authorList>
    </citation>
    <scope>NUCLEOTIDE SEQUENCE [LARGE SCALE GENOMIC DNA]</scope>
</reference>
<keyword evidence="13" id="KW-1185">Reference proteome</keyword>
<dbReference type="PROSITE" id="PS50853">
    <property type="entry name" value="FN3"/>
    <property type="match status" value="1"/>
</dbReference>
<dbReference type="CDD" id="cd20335">
    <property type="entry name" value="BRcat_RBR"/>
    <property type="match status" value="1"/>
</dbReference>
<comment type="caution">
    <text evidence="12">The sequence shown here is derived from an EMBL/GenBank/DDBJ whole genome shotgun (WGS) entry which is preliminary data.</text>
</comment>
<keyword evidence="7" id="KW-0833">Ubl conjugation pathway</keyword>
<dbReference type="EC" id="2.3.2.31" evidence="2"/>
<keyword evidence="9" id="KW-0812">Transmembrane</keyword>
<dbReference type="InterPro" id="IPR017907">
    <property type="entry name" value="Znf_RING_CS"/>
</dbReference>
<dbReference type="CDD" id="cd20336">
    <property type="entry name" value="Rcat_RBR"/>
    <property type="match status" value="1"/>
</dbReference>
<evidence type="ECO:0000256" key="1">
    <source>
        <dbReference type="ARBA" id="ARBA00001798"/>
    </source>
</evidence>
<feature type="domain" description="Fibronectin type-III" evidence="10">
    <location>
        <begin position="837"/>
        <end position="935"/>
    </location>
</feature>
<keyword evidence="5" id="KW-0677">Repeat</keyword>
<evidence type="ECO:0000256" key="2">
    <source>
        <dbReference type="ARBA" id="ARBA00012251"/>
    </source>
</evidence>
<dbReference type="EMBL" id="CAXAMN010001336">
    <property type="protein sequence ID" value="CAK8993878.1"/>
    <property type="molecule type" value="Genomic_DNA"/>
</dbReference>
<dbReference type="SUPFAM" id="SSF49265">
    <property type="entry name" value="Fibronectin type III"/>
    <property type="match status" value="1"/>
</dbReference>
<dbReference type="Gene3D" id="3.30.40.10">
    <property type="entry name" value="Zinc/RING finger domain, C3HC4 (zinc finger)"/>
    <property type="match status" value="1"/>
</dbReference>
<dbReference type="Gene3D" id="1.20.120.1750">
    <property type="match status" value="1"/>
</dbReference>
<accession>A0ABP0HVK4</accession>
<evidence type="ECO:0000313" key="13">
    <source>
        <dbReference type="Proteomes" id="UP001642484"/>
    </source>
</evidence>
<keyword evidence="6" id="KW-0863">Zinc-finger</keyword>
<evidence type="ECO:0000313" key="12">
    <source>
        <dbReference type="EMBL" id="CAK8993878.1"/>
    </source>
</evidence>
<comment type="catalytic activity">
    <reaction evidence="1">
        <text>[E2 ubiquitin-conjugating enzyme]-S-ubiquitinyl-L-cysteine + [acceptor protein]-L-lysine = [E2 ubiquitin-conjugating enzyme]-L-cysteine + [acceptor protein]-N(6)-ubiquitinyl-L-lysine.</text>
        <dbReference type="EC" id="2.3.2.31"/>
    </reaction>
</comment>
<dbReference type="CDD" id="cd00063">
    <property type="entry name" value="FN3"/>
    <property type="match status" value="1"/>
</dbReference>
<dbReference type="SUPFAM" id="SSF57850">
    <property type="entry name" value="RING/U-box"/>
    <property type="match status" value="2"/>
</dbReference>
<dbReference type="InterPro" id="IPR044066">
    <property type="entry name" value="TRIAD_supradom"/>
</dbReference>
<dbReference type="InterPro" id="IPR003961">
    <property type="entry name" value="FN3_dom"/>
</dbReference>
<evidence type="ECO:0000256" key="6">
    <source>
        <dbReference type="ARBA" id="ARBA00022771"/>
    </source>
</evidence>
<dbReference type="Proteomes" id="UP001642484">
    <property type="component" value="Unassembled WGS sequence"/>
</dbReference>
<evidence type="ECO:0000259" key="10">
    <source>
        <dbReference type="PROSITE" id="PS50853"/>
    </source>
</evidence>
<protein>
    <recommendedName>
        <fullName evidence="2">RBR-type E3 ubiquitin transferase</fullName>
        <ecNumber evidence="2">2.3.2.31</ecNumber>
    </recommendedName>
</protein>
<dbReference type="InterPro" id="IPR013083">
    <property type="entry name" value="Znf_RING/FYVE/PHD"/>
</dbReference>
<keyword evidence="9" id="KW-1133">Transmembrane helix</keyword>
<dbReference type="PROSITE" id="PS00518">
    <property type="entry name" value="ZF_RING_1"/>
    <property type="match status" value="1"/>
</dbReference>
<proteinExistence type="predicted"/>
<dbReference type="InterPro" id="IPR002867">
    <property type="entry name" value="IBR_dom"/>
</dbReference>
<evidence type="ECO:0000256" key="7">
    <source>
        <dbReference type="ARBA" id="ARBA00022786"/>
    </source>
</evidence>
<dbReference type="InterPro" id="IPR036116">
    <property type="entry name" value="FN3_sf"/>
</dbReference>
<keyword evidence="3" id="KW-0808">Transferase</keyword>
<keyword evidence="8" id="KW-0862">Zinc</keyword>
<keyword evidence="9" id="KW-0472">Membrane</keyword>
<feature type="domain" description="RING-type" evidence="11">
    <location>
        <begin position="590"/>
        <end position="808"/>
    </location>
</feature>
<dbReference type="Pfam" id="PF01485">
    <property type="entry name" value="IBR"/>
    <property type="match status" value="1"/>
</dbReference>
<dbReference type="PANTHER" id="PTHR11685">
    <property type="entry name" value="RBR FAMILY RING FINGER AND IBR DOMAIN-CONTAINING"/>
    <property type="match status" value="1"/>
</dbReference>
<evidence type="ECO:0000256" key="8">
    <source>
        <dbReference type="ARBA" id="ARBA00022833"/>
    </source>
</evidence>
<name>A0ABP0HVK4_9DINO</name>
<gene>
    <name evidence="12" type="ORF">CCMP2556_LOCUS3416</name>
</gene>
<organism evidence="12 13">
    <name type="scientific">Durusdinium trenchii</name>
    <dbReference type="NCBI Taxonomy" id="1381693"/>
    <lineage>
        <taxon>Eukaryota</taxon>
        <taxon>Sar</taxon>
        <taxon>Alveolata</taxon>
        <taxon>Dinophyceae</taxon>
        <taxon>Suessiales</taxon>
        <taxon>Symbiodiniaceae</taxon>
        <taxon>Durusdinium</taxon>
    </lineage>
</organism>
<evidence type="ECO:0000256" key="4">
    <source>
        <dbReference type="ARBA" id="ARBA00022723"/>
    </source>
</evidence>
<dbReference type="InterPro" id="IPR031127">
    <property type="entry name" value="E3_UB_ligase_RBR"/>
</dbReference>
<evidence type="ECO:0000256" key="3">
    <source>
        <dbReference type="ARBA" id="ARBA00022679"/>
    </source>
</evidence>